<keyword evidence="1" id="KW-1133">Transmembrane helix</keyword>
<reference evidence="4" key="1">
    <citation type="journal article" date="2019" name="Int. J. Syst. Evol. Microbiol.">
        <title>The Global Catalogue of Microorganisms (GCM) 10K type strain sequencing project: providing services to taxonomists for standard genome sequencing and annotation.</title>
        <authorList>
            <consortium name="The Broad Institute Genomics Platform"/>
            <consortium name="The Broad Institute Genome Sequencing Center for Infectious Disease"/>
            <person name="Wu L."/>
            <person name="Ma J."/>
        </authorList>
    </citation>
    <scope>NUCLEOTIDE SEQUENCE [LARGE SCALE GENOMIC DNA]</scope>
    <source>
        <strain evidence="4">JCM 16953</strain>
    </source>
</reference>
<comment type="caution">
    <text evidence="3">The sequence shown here is derived from an EMBL/GenBank/DDBJ whole genome shotgun (WGS) entry which is preliminary data.</text>
</comment>
<protein>
    <recommendedName>
        <fullName evidence="2">Putative Flp pilus-assembly TadG-like N-terminal domain-containing protein</fullName>
    </recommendedName>
</protein>
<feature type="transmembrane region" description="Helical" evidence="1">
    <location>
        <begin position="12"/>
        <end position="35"/>
    </location>
</feature>
<evidence type="ECO:0000259" key="2">
    <source>
        <dbReference type="Pfam" id="PF13400"/>
    </source>
</evidence>
<evidence type="ECO:0000256" key="1">
    <source>
        <dbReference type="SAM" id="Phobius"/>
    </source>
</evidence>
<dbReference type="RefSeq" id="WP_344774846.1">
    <property type="nucleotide sequence ID" value="NZ_BAABAH010000005.1"/>
</dbReference>
<evidence type="ECO:0000313" key="3">
    <source>
        <dbReference type="EMBL" id="GAA3817929.1"/>
    </source>
</evidence>
<keyword evidence="4" id="KW-1185">Reference proteome</keyword>
<feature type="domain" description="Putative Flp pilus-assembly TadG-like N-terminal" evidence="2">
    <location>
        <begin position="7"/>
        <end position="54"/>
    </location>
</feature>
<evidence type="ECO:0000313" key="4">
    <source>
        <dbReference type="Proteomes" id="UP001501821"/>
    </source>
</evidence>
<accession>A0ABP7IGK4</accession>
<dbReference type="Pfam" id="PF13400">
    <property type="entry name" value="Tad"/>
    <property type="match status" value="1"/>
</dbReference>
<keyword evidence="1" id="KW-0812">Transmembrane</keyword>
<gene>
    <name evidence="3" type="ORF">GCM10022242_19840</name>
</gene>
<name>A0ABP7IGK4_9ACTN</name>
<keyword evidence="1" id="KW-0472">Membrane</keyword>
<dbReference type="Proteomes" id="UP001501821">
    <property type="component" value="Unassembled WGS sequence"/>
</dbReference>
<proteinExistence type="predicted"/>
<dbReference type="EMBL" id="BAABAH010000005">
    <property type="protein sequence ID" value="GAA3817929.1"/>
    <property type="molecule type" value="Genomic_DNA"/>
</dbReference>
<dbReference type="InterPro" id="IPR028087">
    <property type="entry name" value="Tad_N"/>
</dbReference>
<sequence>MRRDERGQASLLIIGFAVVIVSLIVVVVDASVAFLERQSLDSLADGAALYGADAAAQGTEVYTGGIGKGDLDLTAARARAGVAEYLRKVGAYADHPGLSAHVTVHGDSVVVRISSRIDLPFSVPGGPEVAGVSSTGSAVVRPD</sequence>
<organism evidence="3 4">
    <name type="scientific">Nocardioides panacisoli</name>
    <dbReference type="NCBI Taxonomy" id="627624"/>
    <lineage>
        <taxon>Bacteria</taxon>
        <taxon>Bacillati</taxon>
        <taxon>Actinomycetota</taxon>
        <taxon>Actinomycetes</taxon>
        <taxon>Propionibacteriales</taxon>
        <taxon>Nocardioidaceae</taxon>
        <taxon>Nocardioides</taxon>
    </lineage>
</organism>